<proteinExistence type="predicted"/>
<dbReference type="Proteomes" id="UP000593572">
    <property type="component" value="Unassembled WGS sequence"/>
</dbReference>
<feature type="region of interest" description="Disordered" evidence="1">
    <location>
        <begin position="1"/>
        <end position="36"/>
    </location>
</feature>
<gene>
    <name evidence="2" type="ORF">Golob_019648</name>
</gene>
<accession>A0A7J8L804</accession>
<evidence type="ECO:0000313" key="2">
    <source>
        <dbReference type="EMBL" id="MBA0548556.1"/>
    </source>
</evidence>
<evidence type="ECO:0000313" key="3">
    <source>
        <dbReference type="Proteomes" id="UP000593572"/>
    </source>
</evidence>
<name>A0A7J8L804_9ROSI</name>
<dbReference type="AlphaFoldDB" id="A0A7J8L804"/>
<keyword evidence="3" id="KW-1185">Reference proteome</keyword>
<organism evidence="2 3">
    <name type="scientific">Gossypium lobatum</name>
    <dbReference type="NCBI Taxonomy" id="34289"/>
    <lineage>
        <taxon>Eukaryota</taxon>
        <taxon>Viridiplantae</taxon>
        <taxon>Streptophyta</taxon>
        <taxon>Embryophyta</taxon>
        <taxon>Tracheophyta</taxon>
        <taxon>Spermatophyta</taxon>
        <taxon>Magnoliopsida</taxon>
        <taxon>eudicotyledons</taxon>
        <taxon>Gunneridae</taxon>
        <taxon>Pentapetalae</taxon>
        <taxon>rosids</taxon>
        <taxon>malvids</taxon>
        <taxon>Malvales</taxon>
        <taxon>Malvaceae</taxon>
        <taxon>Malvoideae</taxon>
        <taxon>Gossypium</taxon>
    </lineage>
</organism>
<protein>
    <submittedName>
        <fullName evidence="2">Uncharacterized protein</fullName>
    </submittedName>
</protein>
<evidence type="ECO:0000256" key="1">
    <source>
        <dbReference type="SAM" id="MobiDB-lite"/>
    </source>
</evidence>
<feature type="compositionally biased region" description="Polar residues" evidence="1">
    <location>
        <begin position="1"/>
        <end position="19"/>
    </location>
</feature>
<dbReference type="EMBL" id="JABEZX010000001">
    <property type="protein sequence ID" value="MBA0548556.1"/>
    <property type="molecule type" value="Genomic_DNA"/>
</dbReference>
<comment type="caution">
    <text evidence="2">The sequence shown here is derived from an EMBL/GenBank/DDBJ whole genome shotgun (WGS) entry which is preliminary data.</text>
</comment>
<reference evidence="2 3" key="1">
    <citation type="journal article" date="2019" name="Genome Biol. Evol.">
        <title>Insights into the evolution of the New World diploid cottons (Gossypium, subgenus Houzingenia) based on genome sequencing.</title>
        <authorList>
            <person name="Grover C.E."/>
            <person name="Arick M.A. 2nd"/>
            <person name="Thrash A."/>
            <person name="Conover J.L."/>
            <person name="Sanders W.S."/>
            <person name="Peterson D.G."/>
            <person name="Frelichowski J.E."/>
            <person name="Scheffler J.A."/>
            <person name="Scheffler B.E."/>
            <person name="Wendel J.F."/>
        </authorList>
    </citation>
    <scope>NUCLEOTIDE SEQUENCE [LARGE SCALE GENOMIC DNA]</scope>
    <source>
        <strain evidence="2">157</strain>
        <tissue evidence="2">Leaf</tissue>
    </source>
</reference>
<sequence>MGTSLQTVPSQDAQKQQITIDEDHSNKECGSSSKCNKFSAVDSTEQEATRMPPIRRLSHSLNLLYIMCVIQMH</sequence>